<organism evidence="2 3">
    <name type="scientific">Adhaeribacter arboris</name>
    <dbReference type="NCBI Taxonomy" id="2072846"/>
    <lineage>
        <taxon>Bacteria</taxon>
        <taxon>Pseudomonadati</taxon>
        <taxon>Bacteroidota</taxon>
        <taxon>Cytophagia</taxon>
        <taxon>Cytophagales</taxon>
        <taxon>Hymenobacteraceae</taxon>
        <taxon>Adhaeribacter</taxon>
    </lineage>
</organism>
<dbReference type="RefSeq" id="WP_106926693.1">
    <property type="nucleotide sequence ID" value="NZ_PYFT01000001.1"/>
</dbReference>
<dbReference type="AlphaFoldDB" id="A0A2T2YB70"/>
<dbReference type="OrthoDB" id="129242at2"/>
<dbReference type="PROSITE" id="PS51257">
    <property type="entry name" value="PROKAR_LIPOPROTEIN"/>
    <property type="match status" value="1"/>
</dbReference>
<proteinExistence type="predicted"/>
<protein>
    <submittedName>
        <fullName evidence="2">Transcriptional initiation protein Tat</fullName>
    </submittedName>
</protein>
<keyword evidence="3" id="KW-1185">Reference proteome</keyword>
<evidence type="ECO:0000313" key="2">
    <source>
        <dbReference type="EMBL" id="PSR52754.1"/>
    </source>
</evidence>
<comment type="caution">
    <text evidence="2">The sequence shown here is derived from an EMBL/GenBank/DDBJ whole genome shotgun (WGS) entry which is preliminary data.</text>
</comment>
<evidence type="ECO:0000256" key="1">
    <source>
        <dbReference type="SAM" id="MobiDB-lite"/>
    </source>
</evidence>
<dbReference type="Proteomes" id="UP000240357">
    <property type="component" value="Unassembled WGS sequence"/>
</dbReference>
<reference evidence="2 3" key="1">
    <citation type="submission" date="2018-03" db="EMBL/GenBank/DDBJ databases">
        <title>Adhaeribacter sp. HMF7605 Genome sequencing and assembly.</title>
        <authorList>
            <person name="Kang H."/>
            <person name="Kang J."/>
            <person name="Cha I."/>
            <person name="Kim H."/>
            <person name="Joh K."/>
        </authorList>
    </citation>
    <scope>NUCLEOTIDE SEQUENCE [LARGE SCALE GENOMIC DNA]</scope>
    <source>
        <strain evidence="2 3">HMF7605</strain>
    </source>
</reference>
<accession>A0A2T2YB70</accession>
<dbReference type="InterPro" id="IPR027056">
    <property type="entry name" value="Gluconate_2DH_su3"/>
</dbReference>
<dbReference type="Pfam" id="PF13618">
    <property type="entry name" value="Gluconate_2-dh3"/>
    <property type="match status" value="1"/>
</dbReference>
<evidence type="ECO:0000313" key="3">
    <source>
        <dbReference type="Proteomes" id="UP000240357"/>
    </source>
</evidence>
<gene>
    <name evidence="2" type="ORF">AHMF7605_04070</name>
</gene>
<name>A0A2T2YB70_9BACT</name>
<sequence length="235" mass="26361">MDRRESLKVLAIGSLSASALLVGCEKNYGEKGDEKSTSEVKDDAKDDGYGRTPEEKERDAKLMKEQFFTKEEMATIAILCDIIIPKDDHSGSATDAKVPDFIEFMAKDQPSHQTPLRGGLRWLNIKSTKLFDKPFADATEKQQIQLVDLIAYPEKAAPENAQGVAFFTLMRNMTATGFFTSKIGIEDLQYKGNQPNAWDGVPDDVLKQYGLEYDQKTLAQCLKNEDRGKMMTWDS</sequence>
<feature type="region of interest" description="Disordered" evidence="1">
    <location>
        <begin position="28"/>
        <end position="58"/>
    </location>
</feature>
<dbReference type="EMBL" id="PYFT01000001">
    <property type="protein sequence ID" value="PSR52754.1"/>
    <property type="molecule type" value="Genomic_DNA"/>
</dbReference>